<proteinExistence type="predicted"/>
<accession>A0ABD1ABW0</accession>
<name>A0ABD1ABW0_CARAN</name>
<evidence type="ECO:0000256" key="1">
    <source>
        <dbReference type="SAM" id="MobiDB-lite"/>
    </source>
</evidence>
<keyword evidence="5" id="KW-1185">Reference proteome</keyword>
<organism evidence="4 5">
    <name type="scientific">Cardamine amara subsp. amara</name>
    <dbReference type="NCBI Taxonomy" id="228776"/>
    <lineage>
        <taxon>Eukaryota</taxon>
        <taxon>Viridiplantae</taxon>
        <taxon>Streptophyta</taxon>
        <taxon>Embryophyta</taxon>
        <taxon>Tracheophyta</taxon>
        <taxon>Spermatophyta</taxon>
        <taxon>Magnoliopsida</taxon>
        <taxon>eudicotyledons</taxon>
        <taxon>Gunneridae</taxon>
        <taxon>Pentapetalae</taxon>
        <taxon>rosids</taxon>
        <taxon>malvids</taxon>
        <taxon>Brassicales</taxon>
        <taxon>Brassicaceae</taxon>
        <taxon>Cardamineae</taxon>
        <taxon>Cardamine</taxon>
    </lineage>
</organism>
<sequence>MLSGWTTHGRLSCPYCLGRTDAFQLKYERKTSWFDCHRRFLPIRDAYRRNKTLFRRNTIVRALPPVYLTGEQLEAQIDHYGAQETVKRGGNWHTPRNMPDGYGEHHHWHKKSIFWELPYWKDHLLRHNLDVMHIEKNFFDNIMHTILNVAGRTKDSKNSRLDLPAICKRSELHITDDGEIPFPIFRMESNANAALFRWVKEDVKFPDGYVSNLSKCVEEAQKFKGMKTHDCHVFMQRLLPFALTELLPEKVNEALASIGAFFRDLCTRTVTEEGIQQLQANIPILLCNLEKIFPPSFFDVMEHLPVHLPHEASLGGLVQFRWMYPFERFMKTLKGKAKNLARVEGSIVAGSLTEETSHFSSYYFAPKVRTKKRGTRRYDDGGVIPTYAVEGVPKNFAQIGRLAGKLREVWLSSPEDLHCAHTYILLQCEEMRTFESLFETQVREAIEGIADDDLNKRKDQHFVPWLKTQVNYDDMYYPTWFHELLQGPVSKITTAPMYFTRGYVFHAYEYGKHRTTVNYGVRVKGESDFYGILQEIIEVEFVGLVKMKCVIFKCDWFDPKEGPGIRYSKFGVVDVNAGRRYNKFEPFILASQADQVSFIPYPRVTNTGITWLSTITMVPRGRIYVRDEQPGMQQDICPEILTPDQTMDDILLIDPENRVFEDLPEDTDEGTENDEFDESDDVEDGSEDSDEASEEE</sequence>
<comment type="caution">
    <text evidence="4">The sequence shown here is derived from an EMBL/GenBank/DDBJ whole genome shotgun (WGS) entry which is preliminary data.</text>
</comment>
<evidence type="ECO:0000313" key="5">
    <source>
        <dbReference type="Proteomes" id="UP001558713"/>
    </source>
</evidence>
<feature type="domain" description="DUF4216" evidence="2">
    <location>
        <begin position="539"/>
        <end position="605"/>
    </location>
</feature>
<protein>
    <recommendedName>
        <fullName evidence="6">Transposon protein, putative, CACTA, En/Spm sub-class</fullName>
    </recommendedName>
</protein>
<dbReference type="EMBL" id="JBANAX010000542">
    <property type="protein sequence ID" value="KAL1204281.1"/>
    <property type="molecule type" value="Genomic_DNA"/>
</dbReference>
<dbReference type="InterPro" id="IPR004242">
    <property type="entry name" value="Transposase_21"/>
</dbReference>
<reference evidence="4 5" key="1">
    <citation type="submission" date="2024-04" db="EMBL/GenBank/DDBJ databases">
        <title>Genome assembly C_amara_ONT_v2.</title>
        <authorList>
            <person name="Yant L."/>
            <person name="Moore C."/>
            <person name="Slenker M."/>
        </authorList>
    </citation>
    <scope>NUCLEOTIDE SEQUENCE [LARGE SCALE GENOMIC DNA]</scope>
    <source>
        <tissue evidence="4">Leaf</tissue>
    </source>
</reference>
<dbReference type="InterPro" id="IPR025312">
    <property type="entry name" value="DUF4216"/>
</dbReference>
<dbReference type="Proteomes" id="UP001558713">
    <property type="component" value="Unassembled WGS sequence"/>
</dbReference>
<evidence type="ECO:0000259" key="2">
    <source>
        <dbReference type="Pfam" id="PF13952"/>
    </source>
</evidence>
<dbReference type="AlphaFoldDB" id="A0ABD1ABW0"/>
<dbReference type="PANTHER" id="PTHR48258:SF4">
    <property type="entry name" value="DUF4216 DOMAIN-CONTAINING PROTEIN"/>
    <property type="match status" value="1"/>
</dbReference>
<evidence type="ECO:0000313" key="4">
    <source>
        <dbReference type="EMBL" id="KAL1204281.1"/>
    </source>
</evidence>
<feature type="domain" description="DUF4218" evidence="3">
    <location>
        <begin position="265"/>
        <end position="377"/>
    </location>
</feature>
<feature type="compositionally biased region" description="Acidic residues" evidence="1">
    <location>
        <begin position="662"/>
        <end position="696"/>
    </location>
</feature>
<dbReference type="Pfam" id="PF13960">
    <property type="entry name" value="DUF4218"/>
    <property type="match status" value="1"/>
</dbReference>
<dbReference type="Pfam" id="PF02992">
    <property type="entry name" value="Transposase_21"/>
    <property type="match status" value="1"/>
</dbReference>
<evidence type="ECO:0008006" key="6">
    <source>
        <dbReference type="Google" id="ProtNLM"/>
    </source>
</evidence>
<gene>
    <name evidence="4" type="ORF">V5N11_002257</name>
</gene>
<feature type="region of interest" description="Disordered" evidence="1">
    <location>
        <begin position="656"/>
        <end position="696"/>
    </location>
</feature>
<dbReference type="Pfam" id="PF13952">
    <property type="entry name" value="DUF4216"/>
    <property type="match status" value="1"/>
</dbReference>
<dbReference type="InterPro" id="IPR025452">
    <property type="entry name" value="DUF4218"/>
</dbReference>
<evidence type="ECO:0000259" key="3">
    <source>
        <dbReference type="Pfam" id="PF13960"/>
    </source>
</evidence>
<dbReference type="PANTHER" id="PTHR48258">
    <property type="entry name" value="DUF4218 DOMAIN-CONTAINING PROTEIN-RELATED"/>
    <property type="match status" value="1"/>
</dbReference>